<evidence type="ECO:0000259" key="2">
    <source>
        <dbReference type="Pfam" id="PF02517"/>
    </source>
</evidence>
<feature type="transmembrane region" description="Helical" evidence="1">
    <location>
        <begin position="136"/>
        <end position="154"/>
    </location>
</feature>
<dbReference type="Proteomes" id="UP000321301">
    <property type="component" value="Unassembled WGS sequence"/>
</dbReference>
<keyword evidence="1" id="KW-0472">Membrane</keyword>
<keyword evidence="1" id="KW-0812">Transmembrane</keyword>
<sequence>MNIKMSILGWATLLGFGLAGLSLVYFFQQTSLIDLFEGHWSIPNQLFAGLLSGIVGAFISLKIINAPFFRKEKQKYNALINTWPWTIKGIIFISICAGVGEELLFRAGIQPFLGLWVTAILFVLIHGYLNPWNWRISVYGTVMILFIALLGYLFERAGILSAMVAHAVFDAVLLYWIAIKKF</sequence>
<dbReference type="EMBL" id="BJYV01000003">
    <property type="protein sequence ID" value="GEO20601.1"/>
    <property type="molecule type" value="Genomic_DNA"/>
</dbReference>
<accession>A0A512C8R5</accession>
<feature type="transmembrane region" description="Helical" evidence="1">
    <location>
        <begin position="112"/>
        <end position="129"/>
    </location>
</feature>
<dbReference type="GO" id="GO:0080120">
    <property type="term" value="P:CAAX-box protein maturation"/>
    <property type="evidence" value="ECO:0007669"/>
    <property type="project" value="UniProtKB-ARBA"/>
</dbReference>
<feature type="domain" description="CAAX prenyl protease 2/Lysostaphin resistance protein A-like" evidence="2">
    <location>
        <begin position="84"/>
        <end position="172"/>
    </location>
</feature>
<feature type="transmembrane region" description="Helical" evidence="1">
    <location>
        <begin position="46"/>
        <end position="64"/>
    </location>
</feature>
<evidence type="ECO:0000313" key="3">
    <source>
        <dbReference type="EMBL" id="GEO20601.1"/>
    </source>
</evidence>
<feature type="transmembrane region" description="Helical" evidence="1">
    <location>
        <begin position="7"/>
        <end position="26"/>
    </location>
</feature>
<proteinExistence type="predicted"/>
<reference evidence="3 4" key="1">
    <citation type="submission" date="2019-07" db="EMBL/GenBank/DDBJ databases">
        <title>Whole genome shotgun sequence of Cyclobacterium qasimii NBRC 106168.</title>
        <authorList>
            <person name="Hosoyama A."/>
            <person name="Uohara A."/>
            <person name="Ohji S."/>
            <person name="Ichikawa N."/>
        </authorList>
    </citation>
    <scope>NUCLEOTIDE SEQUENCE [LARGE SCALE GENOMIC DNA]</scope>
    <source>
        <strain evidence="3 4">NBRC 106168</strain>
    </source>
</reference>
<dbReference type="Pfam" id="PF02517">
    <property type="entry name" value="Rce1-like"/>
    <property type="match status" value="1"/>
</dbReference>
<keyword evidence="4" id="KW-1185">Reference proteome</keyword>
<dbReference type="InterPro" id="IPR003675">
    <property type="entry name" value="Rce1/LyrA-like_dom"/>
</dbReference>
<evidence type="ECO:0000256" key="1">
    <source>
        <dbReference type="SAM" id="Phobius"/>
    </source>
</evidence>
<comment type="caution">
    <text evidence="3">The sequence shown here is derived from an EMBL/GenBank/DDBJ whole genome shotgun (WGS) entry which is preliminary data.</text>
</comment>
<name>A0A512C8R5_9BACT</name>
<keyword evidence="1" id="KW-1133">Transmembrane helix</keyword>
<dbReference type="AlphaFoldDB" id="A0A512C8R5"/>
<gene>
    <name evidence="3" type="ORF">CQA01_11350</name>
</gene>
<feature type="transmembrane region" description="Helical" evidence="1">
    <location>
        <begin position="160"/>
        <end position="179"/>
    </location>
</feature>
<organism evidence="3 4">
    <name type="scientific">Cyclobacterium qasimii</name>
    <dbReference type="NCBI Taxonomy" id="1350429"/>
    <lineage>
        <taxon>Bacteria</taxon>
        <taxon>Pseudomonadati</taxon>
        <taxon>Bacteroidota</taxon>
        <taxon>Cytophagia</taxon>
        <taxon>Cytophagales</taxon>
        <taxon>Cyclobacteriaceae</taxon>
        <taxon>Cyclobacterium</taxon>
    </lineage>
</organism>
<protein>
    <recommendedName>
        <fullName evidence="2">CAAX prenyl protease 2/Lysostaphin resistance protein A-like domain-containing protein</fullName>
    </recommendedName>
</protein>
<evidence type="ECO:0000313" key="4">
    <source>
        <dbReference type="Proteomes" id="UP000321301"/>
    </source>
</evidence>
<feature type="transmembrane region" description="Helical" evidence="1">
    <location>
        <begin position="76"/>
        <end position="100"/>
    </location>
</feature>
<dbReference type="GO" id="GO:0004175">
    <property type="term" value="F:endopeptidase activity"/>
    <property type="evidence" value="ECO:0007669"/>
    <property type="project" value="UniProtKB-ARBA"/>
</dbReference>